<dbReference type="Proteomes" id="UP000190064">
    <property type="component" value="Unassembled WGS sequence"/>
</dbReference>
<dbReference type="SUPFAM" id="SSF75169">
    <property type="entry name" value="DsrEFH-like"/>
    <property type="match status" value="1"/>
</dbReference>
<dbReference type="RefSeq" id="WP_202931202.1">
    <property type="nucleotide sequence ID" value="NZ_FXTS01000002.1"/>
</dbReference>
<dbReference type="GO" id="GO:0002143">
    <property type="term" value="P:tRNA wobble position uridine thiolation"/>
    <property type="evidence" value="ECO:0007669"/>
    <property type="project" value="InterPro"/>
</dbReference>
<dbReference type="Pfam" id="PF04077">
    <property type="entry name" value="DsrH"/>
    <property type="match status" value="1"/>
</dbReference>
<dbReference type="InterPro" id="IPR027396">
    <property type="entry name" value="DsrEFH-like"/>
</dbReference>
<evidence type="ECO:0000313" key="1">
    <source>
        <dbReference type="EMBL" id="OOV87755.1"/>
    </source>
</evidence>
<dbReference type="STRING" id="966.BTA35_0207040"/>
<dbReference type="EMBL" id="MTSD02000002">
    <property type="protein sequence ID" value="OOV87755.1"/>
    <property type="molecule type" value="Genomic_DNA"/>
</dbReference>
<organism evidence="1 2">
    <name type="scientific">Oceanospirillum linum</name>
    <dbReference type="NCBI Taxonomy" id="966"/>
    <lineage>
        <taxon>Bacteria</taxon>
        <taxon>Pseudomonadati</taxon>
        <taxon>Pseudomonadota</taxon>
        <taxon>Gammaproteobacteria</taxon>
        <taxon>Oceanospirillales</taxon>
        <taxon>Oceanospirillaceae</taxon>
        <taxon>Oceanospirillum</taxon>
    </lineage>
</organism>
<accession>A0A1T1HD55</accession>
<dbReference type="PANTHER" id="PTHR37526:SF1">
    <property type="entry name" value="PROTEIN TUSB"/>
    <property type="match status" value="1"/>
</dbReference>
<dbReference type="InterPro" id="IPR007215">
    <property type="entry name" value="Sulphur_relay_TusB/DsrH"/>
</dbReference>
<reference evidence="1" key="1">
    <citation type="submission" date="2017-02" db="EMBL/GenBank/DDBJ databases">
        <title>Draft Genome Sequence of the Salt Water Bacterium Oceanospirillum linum ATCC 11336.</title>
        <authorList>
            <person name="Trachtenberg A.M."/>
            <person name="Carney J.G."/>
            <person name="Linnane J.D."/>
            <person name="Rheaume B.A."/>
            <person name="Pitts N.L."/>
            <person name="Mykles D.L."/>
            <person name="Maclea K.S."/>
        </authorList>
    </citation>
    <scope>NUCLEOTIDE SEQUENCE [LARGE SCALE GENOMIC DNA]</scope>
    <source>
        <strain evidence="1">ATCC 11336</strain>
    </source>
</reference>
<dbReference type="GO" id="GO:1990228">
    <property type="term" value="C:sulfurtransferase complex"/>
    <property type="evidence" value="ECO:0007669"/>
    <property type="project" value="TreeGrafter"/>
</dbReference>
<protein>
    <recommendedName>
        <fullName evidence="3">Sulfurtransferase TusB</fullName>
    </recommendedName>
</protein>
<sequence>MILHTVNKSPSTSNTLQECLYSASSGDSVLFIEDGVYGATSAFKERLRDDLSYFVLQNDAAARGLSACLLTGQCQPVDYSGFVELTEQADSVCSWF</sequence>
<dbReference type="Gene3D" id="3.40.1260.10">
    <property type="entry name" value="DsrEFH-like"/>
    <property type="match status" value="1"/>
</dbReference>
<gene>
    <name evidence="1" type="ORF">BTA35_0207040</name>
</gene>
<evidence type="ECO:0008006" key="3">
    <source>
        <dbReference type="Google" id="ProtNLM"/>
    </source>
</evidence>
<name>A0A1T1HD55_OCELI</name>
<dbReference type="NCBIfam" id="TIGR03011">
    <property type="entry name" value="sulf_tusB_dsrH"/>
    <property type="match status" value="1"/>
</dbReference>
<keyword evidence="2" id="KW-1185">Reference proteome</keyword>
<dbReference type="PANTHER" id="PTHR37526">
    <property type="entry name" value="PROTEIN TUSB"/>
    <property type="match status" value="1"/>
</dbReference>
<comment type="caution">
    <text evidence="1">The sequence shown here is derived from an EMBL/GenBank/DDBJ whole genome shotgun (WGS) entry which is preliminary data.</text>
</comment>
<dbReference type="AlphaFoldDB" id="A0A1T1HD55"/>
<evidence type="ECO:0000313" key="2">
    <source>
        <dbReference type="Proteomes" id="UP000190064"/>
    </source>
</evidence>
<proteinExistence type="predicted"/>